<feature type="transmembrane region" description="Helical" evidence="9">
    <location>
        <begin position="134"/>
        <end position="155"/>
    </location>
</feature>
<evidence type="ECO:0000256" key="2">
    <source>
        <dbReference type="ARBA" id="ARBA00022448"/>
    </source>
</evidence>
<evidence type="ECO:0000256" key="3">
    <source>
        <dbReference type="ARBA" id="ARBA00022475"/>
    </source>
</evidence>
<evidence type="ECO:0000256" key="4">
    <source>
        <dbReference type="ARBA" id="ARBA00022519"/>
    </source>
</evidence>
<organism evidence="11 12">
    <name type="scientific">Stappia sediminis</name>
    <dbReference type="NCBI Taxonomy" id="2692190"/>
    <lineage>
        <taxon>Bacteria</taxon>
        <taxon>Pseudomonadati</taxon>
        <taxon>Pseudomonadota</taxon>
        <taxon>Alphaproteobacteria</taxon>
        <taxon>Hyphomicrobiales</taxon>
        <taxon>Stappiaceae</taxon>
        <taxon>Stappia</taxon>
    </lineage>
</organism>
<evidence type="ECO:0000256" key="1">
    <source>
        <dbReference type="ARBA" id="ARBA00004429"/>
    </source>
</evidence>
<keyword evidence="4 9" id="KW-0997">Cell inner membrane</keyword>
<keyword evidence="7 9" id="KW-0472">Membrane</keyword>
<evidence type="ECO:0000256" key="8">
    <source>
        <dbReference type="ARBA" id="ARBA00038436"/>
    </source>
</evidence>
<feature type="transmembrane region" description="Helical" evidence="9">
    <location>
        <begin position="93"/>
        <end position="114"/>
    </location>
</feature>
<evidence type="ECO:0000256" key="5">
    <source>
        <dbReference type="ARBA" id="ARBA00022692"/>
    </source>
</evidence>
<keyword evidence="3" id="KW-1003">Cell membrane</keyword>
<accession>A0A7X3LT29</accession>
<dbReference type="Proteomes" id="UP000433101">
    <property type="component" value="Unassembled WGS sequence"/>
</dbReference>
<keyword evidence="6 9" id="KW-1133">Transmembrane helix</keyword>
<keyword evidence="5 9" id="KW-0812">Transmembrane</keyword>
<evidence type="ECO:0000256" key="7">
    <source>
        <dbReference type="ARBA" id="ARBA00023136"/>
    </source>
</evidence>
<keyword evidence="2 9" id="KW-0813">Transport</keyword>
<dbReference type="InterPro" id="IPR055348">
    <property type="entry name" value="DctQ"/>
</dbReference>
<dbReference type="GO" id="GO:0015740">
    <property type="term" value="P:C4-dicarboxylate transport"/>
    <property type="evidence" value="ECO:0007669"/>
    <property type="project" value="TreeGrafter"/>
</dbReference>
<dbReference type="PANTHER" id="PTHR35011">
    <property type="entry name" value="2,3-DIKETO-L-GULONATE TRAP TRANSPORTER SMALL PERMEASE PROTEIN YIAM"/>
    <property type="match status" value="1"/>
</dbReference>
<comment type="function">
    <text evidence="9">Part of the tripartite ATP-independent periplasmic (TRAP) transport system.</text>
</comment>
<proteinExistence type="inferred from homology"/>
<dbReference type="Pfam" id="PF04290">
    <property type="entry name" value="DctQ"/>
    <property type="match status" value="1"/>
</dbReference>
<dbReference type="AlphaFoldDB" id="A0A7X3LT29"/>
<comment type="subcellular location">
    <subcellularLocation>
        <location evidence="1 9">Cell inner membrane</location>
        <topology evidence="1 9">Multi-pass membrane protein</topology>
    </subcellularLocation>
</comment>
<dbReference type="GO" id="GO:0005886">
    <property type="term" value="C:plasma membrane"/>
    <property type="evidence" value="ECO:0007669"/>
    <property type="project" value="UniProtKB-SubCell"/>
</dbReference>
<comment type="caution">
    <text evidence="11">The sequence shown here is derived from an EMBL/GenBank/DDBJ whole genome shotgun (WGS) entry which is preliminary data.</text>
</comment>
<dbReference type="EMBL" id="WUMV01000002">
    <property type="protein sequence ID" value="MXN64525.1"/>
    <property type="molecule type" value="Genomic_DNA"/>
</dbReference>
<evidence type="ECO:0000256" key="6">
    <source>
        <dbReference type="ARBA" id="ARBA00022989"/>
    </source>
</evidence>
<dbReference type="InterPro" id="IPR007387">
    <property type="entry name" value="TRAP_DctQ"/>
</dbReference>
<sequence>MSDVALSAKRWSLRVNWLVERVCVLLLLLLVIDVWLGVLVRYIIPLPLTFTEELARYLMIWMALLAVSSGIAYREHIGVEFLFERLPAPLRRWLAVAFDVIGFAFFGALFWYGLGFAEKGFGRVTMIYAMPKGYAFSGVPLAALVACIQLALMGLHDFFAARAPEAVAARVAQGGSE</sequence>
<dbReference type="RefSeq" id="WP_160774736.1">
    <property type="nucleotide sequence ID" value="NZ_WUMV01000002.1"/>
</dbReference>
<feature type="transmembrane region" description="Helical" evidence="9">
    <location>
        <begin position="21"/>
        <end position="44"/>
    </location>
</feature>
<comment type="similarity">
    <text evidence="8 9">Belongs to the TRAP transporter small permease family.</text>
</comment>
<feature type="transmembrane region" description="Helical" evidence="9">
    <location>
        <begin position="56"/>
        <end position="73"/>
    </location>
</feature>
<keyword evidence="12" id="KW-1185">Reference proteome</keyword>
<dbReference type="PANTHER" id="PTHR35011:SF10">
    <property type="entry name" value="TRAP TRANSPORTER SMALL PERMEASE PROTEIN"/>
    <property type="match status" value="1"/>
</dbReference>
<name>A0A7X3LT29_9HYPH</name>
<evidence type="ECO:0000313" key="11">
    <source>
        <dbReference type="EMBL" id="MXN64525.1"/>
    </source>
</evidence>
<evidence type="ECO:0000259" key="10">
    <source>
        <dbReference type="Pfam" id="PF04290"/>
    </source>
</evidence>
<protein>
    <recommendedName>
        <fullName evidence="9">TRAP transporter small permease protein</fullName>
    </recommendedName>
</protein>
<gene>
    <name evidence="11" type="ORF">GR183_06375</name>
</gene>
<feature type="domain" description="Tripartite ATP-independent periplasmic transporters DctQ component" evidence="10">
    <location>
        <begin position="34"/>
        <end position="152"/>
    </location>
</feature>
<evidence type="ECO:0000313" key="12">
    <source>
        <dbReference type="Proteomes" id="UP000433101"/>
    </source>
</evidence>
<reference evidence="11 12" key="1">
    <citation type="submission" date="2019-12" db="EMBL/GenBank/DDBJ databases">
        <authorList>
            <person name="Li M."/>
        </authorList>
    </citation>
    <scope>NUCLEOTIDE SEQUENCE [LARGE SCALE GENOMIC DNA]</scope>
    <source>
        <strain evidence="11 12">GBMRC 2046</strain>
    </source>
</reference>
<dbReference type="GO" id="GO:0022857">
    <property type="term" value="F:transmembrane transporter activity"/>
    <property type="evidence" value="ECO:0007669"/>
    <property type="project" value="UniProtKB-UniRule"/>
</dbReference>
<evidence type="ECO:0000256" key="9">
    <source>
        <dbReference type="RuleBase" id="RU369079"/>
    </source>
</evidence>
<comment type="subunit">
    <text evidence="9">The complex comprises the extracytoplasmic solute receptor protein and the two transmembrane proteins.</text>
</comment>